<dbReference type="GeneID" id="54571394"/>
<dbReference type="PANTHER" id="PTHR11091">
    <property type="entry name" value="OXIDOREDUCTASE-RELATED"/>
    <property type="match status" value="1"/>
</dbReference>
<dbReference type="EMBL" id="ML993613">
    <property type="protein sequence ID" value="KAF2162502.1"/>
    <property type="molecule type" value="Genomic_DNA"/>
</dbReference>
<evidence type="ECO:0000313" key="3">
    <source>
        <dbReference type="EMBL" id="KAF2162502.1"/>
    </source>
</evidence>
<keyword evidence="2" id="KW-0560">Oxidoreductase</keyword>
<proteinExistence type="inferred from homology"/>
<dbReference type="OrthoDB" id="7881616at2759"/>
<evidence type="ECO:0008006" key="5">
    <source>
        <dbReference type="Google" id="ProtNLM"/>
    </source>
</evidence>
<comment type="similarity">
    <text evidence="1">Belongs to the LDH2/MDH2 oxidoreductase family.</text>
</comment>
<evidence type="ECO:0000256" key="2">
    <source>
        <dbReference type="ARBA" id="ARBA00023002"/>
    </source>
</evidence>
<dbReference type="InterPro" id="IPR043144">
    <property type="entry name" value="Mal/L-sulf/L-lact_DH-like_ah"/>
</dbReference>
<dbReference type="SUPFAM" id="SSF89733">
    <property type="entry name" value="L-sulfolactate dehydrogenase-like"/>
    <property type="match status" value="1"/>
</dbReference>
<organism evidence="3 4">
    <name type="scientific">Zasmidium cellare ATCC 36951</name>
    <dbReference type="NCBI Taxonomy" id="1080233"/>
    <lineage>
        <taxon>Eukaryota</taxon>
        <taxon>Fungi</taxon>
        <taxon>Dikarya</taxon>
        <taxon>Ascomycota</taxon>
        <taxon>Pezizomycotina</taxon>
        <taxon>Dothideomycetes</taxon>
        <taxon>Dothideomycetidae</taxon>
        <taxon>Mycosphaerellales</taxon>
        <taxon>Mycosphaerellaceae</taxon>
        <taxon>Zasmidium</taxon>
    </lineage>
</organism>
<sequence>MTPETLYADAVDVTAFTQAVLQSIGLSTEHATTMAKCLVQADFRGVSSHGLARFEQYIIRAQGNHVNTKPNIKIRNVTPVVAQVDGDNGFGFVVASAAMEEAIRRAETYGIAIVTAKRSNHFGMAASYVLQAIEAGMMGLVFTNSSKTMAAFGSKEPLLGTSPIAVGLPSANEIPFILDMAPSVVAKGKIRAKALRGQEIPEGGAVDEEGQATTDPVAALKGLVLPIGGPKGSGLAMLMDIMAGVLSGAGFACGVGSWYTDSRAQDVGHCFIVLKPDAFLEPGEVRQRMDTFVHKVHTSTPAKGFPEVLLPGELEFRMTAKRQKEGIPVDSAQRLMLGRVAQSTGVSPLKYSQSGKSLH</sequence>
<dbReference type="InterPro" id="IPR036111">
    <property type="entry name" value="Mal/L-sulfo/L-lacto_DH-like_sf"/>
</dbReference>
<dbReference type="GO" id="GO:0016491">
    <property type="term" value="F:oxidoreductase activity"/>
    <property type="evidence" value="ECO:0007669"/>
    <property type="project" value="UniProtKB-KW"/>
</dbReference>
<dbReference type="InterPro" id="IPR003767">
    <property type="entry name" value="Malate/L-lactate_DH-like"/>
</dbReference>
<reference evidence="3" key="1">
    <citation type="journal article" date="2020" name="Stud. Mycol.">
        <title>101 Dothideomycetes genomes: a test case for predicting lifestyles and emergence of pathogens.</title>
        <authorList>
            <person name="Haridas S."/>
            <person name="Albert R."/>
            <person name="Binder M."/>
            <person name="Bloem J."/>
            <person name="Labutti K."/>
            <person name="Salamov A."/>
            <person name="Andreopoulos B."/>
            <person name="Baker S."/>
            <person name="Barry K."/>
            <person name="Bills G."/>
            <person name="Bluhm B."/>
            <person name="Cannon C."/>
            <person name="Castanera R."/>
            <person name="Culley D."/>
            <person name="Daum C."/>
            <person name="Ezra D."/>
            <person name="Gonzalez J."/>
            <person name="Henrissat B."/>
            <person name="Kuo A."/>
            <person name="Liang C."/>
            <person name="Lipzen A."/>
            <person name="Lutzoni F."/>
            <person name="Magnuson J."/>
            <person name="Mondo S."/>
            <person name="Nolan M."/>
            <person name="Ohm R."/>
            <person name="Pangilinan J."/>
            <person name="Park H.-J."/>
            <person name="Ramirez L."/>
            <person name="Alfaro M."/>
            <person name="Sun H."/>
            <person name="Tritt A."/>
            <person name="Yoshinaga Y."/>
            <person name="Zwiers L.-H."/>
            <person name="Turgeon B."/>
            <person name="Goodwin S."/>
            <person name="Spatafora J."/>
            <person name="Crous P."/>
            <person name="Grigoriev I."/>
        </authorList>
    </citation>
    <scope>NUCLEOTIDE SEQUENCE</scope>
    <source>
        <strain evidence="3">ATCC 36951</strain>
    </source>
</reference>
<dbReference type="Gene3D" id="3.30.1370.60">
    <property type="entry name" value="Hypothetical oxidoreductase yiak, domain 2"/>
    <property type="match status" value="1"/>
</dbReference>
<accession>A0A6A6C9D8</accession>
<dbReference type="Proteomes" id="UP000799537">
    <property type="component" value="Unassembled WGS sequence"/>
</dbReference>
<name>A0A6A6C9D8_ZASCE</name>
<dbReference type="Gene3D" id="1.10.1530.10">
    <property type="match status" value="1"/>
</dbReference>
<evidence type="ECO:0000256" key="1">
    <source>
        <dbReference type="ARBA" id="ARBA00006056"/>
    </source>
</evidence>
<dbReference type="RefSeq" id="XP_033663391.1">
    <property type="nucleotide sequence ID" value="XM_033818122.1"/>
</dbReference>
<dbReference type="InterPro" id="IPR043143">
    <property type="entry name" value="Mal/L-sulf/L-lact_DH-like_NADP"/>
</dbReference>
<evidence type="ECO:0000313" key="4">
    <source>
        <dbReference type="Proteomes" id="UP000799537"/>
    </source>
</evidence>
<dbReference type="AlphaFoldDB" id="A0A6A6C9D8"/>
<keyword evidence="4" id="KW-1185">Reference proteome</keyword>
<protein>
    <recommendedName>
        <fullName evidence="5">Malate dehydrogenase</fullName>
    </recommendedName>
</protein>
<dbReference type="PANTHER" id="PTHR11091:SF0">
    <property type="entry name" value="MALATE DEHYDROGENASE"/>
    <property type="match status" value="1"/>
</dbReference>
<gene>
    <name evidence="3" type="ORF">M409DRAFT_69086</name>
</gene>
<dbReference type="Pfam" id="PF02615">
    <property type="entry name" value="Ldh_2"/>
    <property type="match status" value="1"/>
</dbReference>